<sequence>MEEKFHKKAKEIGLIQIELKMIKEFRKKKDLMEKELEELKETLANTKKEHRETISMLERKFLEEKVQCFNYALVCMILLVHKE</sequence>
<evidence type="ECO:0000259" key="2">
    <source>
        <dbReference type="Pfam" id="PF14988"/>
    </source>
</evidence>
<protein>
    <recommendedName>
        <fullName evidence="2">DUF4515 domain-containing protein</fullName>
    </recommendedName>
</protein>
<dbReference type="InParanoid" id="A0A803TBN7"/>
<dbReference type="GeneTree" id="ENSGT01040000244584"/>
<dbReference type="InterPro" id="IPR032777">
    <property type="entry name" value="DUF4515"/>
</dbReference>
<keyword evidence="1" id="KW-0175">Coiled coil</keyword>
<dbReference type="AlphaFoldDB" id="A0A803TBN7"/>
<accession>A0A803TBN7</accession>
<dbReference type="Proteomes" id="UP000001646">
    <property type="component" value="Chromosome 1"/>
</dbReference>
<proteinExistence type="predicted"/>
<organism evidence="3 4">
    <name type="scientific">Anolis carolinensis</name>
    <name type="common">Green anole</name>
    <name type="synonym">American chameleon</name>
    <dbReference type="NCBI Taxonomy" id="28377"/>
    <lineage>
        <taxon>Eukaryota</taxon>
        <taxon>Metazoa</taxon>
        <taxon>Chordata</taxon>
        <taxon>Craniata</taxon>
        <taxon>Vertebrata</taxon>
        <taxon>Euteleostomi</taxon>
        <taxon>Lepidosauria</taxon>
        <taxon>Squamata</taxon>
        <taxon>Bifurcata</taxon>
        <taxon>Unidentata</taxon>
        <taxon>Episquamata</taxon>
        <taxon>Toxicofera</taxon>
        <taxon>Iguania</taxon>
        <taxon>Dactyloidae</taxon>
        <taxon>Anolis</taxon>
    </lineage>
</organism>
<feature type="domain" description="DUF4515" evidence="2">
    <location>
        <begin position="2"/>
        <end position="66"/>
    </location>
</feature>
<reference evidence="3" key="3">
    <citation type="submission" date="2025-09" db="UniProtKB">
        <authorList>
            <consortium name="Ensembl"/>
        </authorList>
    </citation>
    <scope>IDENTIFICATION</scope>
</reference>
<dbReference type="Ensembl" id="ENSACAT00000044452.1">
    <property type="protein sequence ID" value="ENSACAP00000032627.1"/>
    <property type="gene ID" value="ENSACAG00000043498.1"/>
</dbReference>
<reference evidence="3" key="2">
    <citation type="submission" date="2025-08" db="UniProtKB">
        <authorList>
            <consortium name="Ensembl"/>
        </authorList>
    </citation>
    <scope>IDENTIFICATION</scope>
</reference>
<evidence type="ECO:0000313" key="4">
    <source>
        <dbReference type="Proteomes" id="UP000001646"/>
    </source>
</evidence>
<evidence type="ECO:0000313" key="3">
    <source>
        <dbReference type="Ensembl" id="ENSACAP00000032627.1"/>
    </source>
</evidence>
<keyword evidence="4" id="KW-1185">Reference proteome</keyword>
<evidence type="ECO:0000256" key="1">
    <source>
        <dbReference type="SAM" id="Coils"/>
    </source>
</evidence>
<reference evidence="3 4" key="1">
    <citation type="submission" date="2009-12" db="EMBL/GenBank/DDBJ databases">
        <title>The Genome Sequence of Anolis carolinensis (Green Anole Lizard).</title>
        <authorList>
            <consortium name="The Genome Sequencing Platform"/>
            <person name="Di Palma F."/>
            <person name="Alfoldi J."/>
            <person name="Heiman D."/>
            <person name="Young S."/>
            <person name="Grabherr M."/>
            <person name="Johnson J."/>
            <person name="Lander E.S."/>
            <person name="Lindblad-Toh K."/>
        </authorList>
    </citation>
    <scope>NUCLEOTIDE SEQUENCE [LARGE SCALE GENOMIC DNA]</scope>
    <source>
        <strain evidence="3 4">JBL SC #1</strain>
    </source>
</reference>
<dbReference type="Pfam" id="PF14988">
    <property type="entry name" value="DUF4515"/>
    <property type="match status" value="1"/>
</dbReference>
<feature type="coiled-coil region" evidence="1">
    <location>
        <begin position="22"/>
        <end position="60"/>
    </location>
</feature>
<name>A0A803TBN7_ANOCA</name>